<dbReference type="CDD" id="cd02440">
    <property type="entry name" value="AdoMet_MTases"/>
    <property type="match status" value="1"/>
</dbReference>
<dbReference type="PROSITE" id="PS00092">
    <property type="entry name" value="N6_MTASE"/>
    <property type="match status" value="1"/>
</dbReference>
<sequence>MKKIEDKLSGSYYTPYRTIQFMKEYLAREHKIYGKVLEPSVGDGRFLDAFEKEESIEKIVAVELIEEKVGQLKNRGYLEQVEIVADDFLDFAEKTSEKYQLIIGNPPYINIKNMENNSKEKAKEICEKFQLPNSLMQNMWVAFVLAAVSCLEREGTIFFVLPMEFLQVQYAEKIRLFLEEHFDTIHILSFKERMFPKIEQESCLVYLTNEFKNQPYINFKIYAQLDSDYPYYCSKIQRNKPLKKWTNAILSDEDIDLLNMIDSKYKKVSEVCEASPGIVTGANNEFILTKEQVEQLECHEFVLPTIAKSIIVNGQFILTQDVVEKIGERGNRIYLLNLSHVDEKLLSKSLREYLTTIGEKQNAAEVKLKDRYKCRNRKPWYGVPIVRNGDLFFFKRYDKIPRICVNETDLYTTDIAYNMRLDSAYDKESMAFCFYNSLTLTQCEFYGRYYAGGVSELTPSEFKRLAIPYRKIDKDDIKQLSEMFKANENIDKIIAFVNLKTIEKDWEHKQILKLDKMRRKLMERRLP</sequence>
<dbReference type="Proteomes" id="UP001297370">
    <property type="component" value="Unassembled WGS sequence"/>
</dbReference>
<dbReference type="AlphaFoldDB" id="A0AAJ1B6D9"/>
<organism evidence="9 10">
    <name type="scientific">Mediterraneibacter gnavus</name>
    <name type="common">Ruminococcus gnavus</name>
    <dbReference type="NCBI Taxonomy" id="33038"/>
    <lineage>
        <taxon>Bacteria</taxon>
        <taxon>Bacillati</taxon>
        <taxon>Bacillota</taxon>
        <taxon>Clostridia</taxon>
        <taxon>Lachnospirales</taxon>
        <taxon>Lachnospiraceae</taxon>
        <taxon>Mediterraneibacter</taxon>
    </lineage>
</organism>
<accession>A0AAJ1B6D9</accession>
<evidence type="ECO:0000256" key="4">
    <source>
        <dbReference type="ARBA" id="ARBA00022679"/>
    </source>
</evidence>
<evidence type="ECO:0000256" key="3">
    <source>
        <dbReference type="ARBA" id="ARBA00022603"/>
    </source>
</evidence>
<dbReference type="PANTHER" id="PTHR33841:SF5">
    <property type="entry name" value="DNA METHYLASE (MODIFICATION METHYLASE) (METHYLTRANSFERASE)-RELATED"/>
    <property type="match status" value="1"/>
</dbReference>
<dbReference type="Pfam" id="PF22837">
    <property type="entry name" value="M_Eco57I_C"/>
    <property type="match status" value="1"/>
</dbReference>
<dbReference type="GO" id="GO:0009007">
    <property type="term" value="F:site-specific DNA-methyltransferase (adenine-specific) activity"/>
    <property type="evidence" value="ECO:0007669"/>
    <property type="project" value="UniProtKB-EC"/>
</dbReference>
<keyword evidence="4" id="KW-0808">Transferase</keyword>
<dbReference type="InterPro" id="IPR011639">
    <property type="entry name" value="MethylTrfase_TaqI-like_dom"/>
</dbReference>
<keyword evidence="5" id="KW-0949">S-adenosyl-L-methionine</keyword>
<dbReference type="Pfam" id="PF07669">
    <property type="entry name" value="Eco57I"/>
    <property type="match status" value="1"/>
</dbReference>
<evidence type="ECO:0000256" key="5">
    <source>
        <dbReference type="ARBA" id="ARBA00022691"/>
    </source>
</evidence>
<dbReference type="GO" id="GO:0006304">
    <property type="term" value="P:DNA modification"/>
    <property type="evidence" value="ECO:0007669"/>
    <property type="project" value="InterPro"/>
</dbReference>
<evidence type="ECO:0000256" key="6">
    <source>
        <dbReference type="ARBA" id="ARBA00047942"/>
    </source>
</evidence>
<gene>
    <name evidence="9" type="ORF">LIQ08_11855</name>
</gene>
<dbReference type="GO" id="GO:0032259">
    <property type="term" value="P:methylation"/>
    <property type="evidence" value="ECO:0007669"/>
    <property type="project" value="UniProtKB-KW"/>
</dbReference>
<dbReference type="EMBL" id="JAJBOM010000016">
    <property type="protein sequence ID" value="MCB5619840.1"/>
    <property type="molecule type" value="Genomic_DNA"/>
</dbReference>
<dbReference type="GO" id="GO:0003676">
    <property type="term" value="F:nucleic acid binding"/>
    <property type="evidence" value="ECO:0007669"/>
    <property type="project" value="InterPro"/>
</dbReference>
<feature type="domain" description="Type II methyltransferase M.Eco57I C-terminal" evidence="8">
    <location>
        <begin position="243"/>
        <end position="498"/>
    </location>
</feature>
<name>A0AAJ1B6D9_MEDGN</name>
<dbReference type="PRINTS" id="PR00507">
    <property type="entry name" value="N12N6MTFRASE"/>
</dbReference>
<comment type="similarity">
    <text evidence="1">Belongs to the N(4)/N(6)-methyltransferase family.</text>
</comment>
<dbReference type="RefSeq" id="WP_064787134.1">
    <property type="nucleotide sequence ID" value="NZ_BAABXV010000001.1"/>
</dbReference>
<dbReference type="InterPro" id="IPR050953">
    <property type="entry name" value="N4_N6_ade-DNA_methylase"/>
</dbReference>
<comment type="caution">
    <text evidence="9">The sequence shown here is derived from an EMBL/GenBank/DDBJ whole genome shotgun (WGS) entry which is preliminary data.</text>
</comment>
<keyword evidence="3 9" id="KW-0489">Methyltransferase</keyword>
<feature type="domain" description="Type II methyltransferase M.TaqI-like" evidence="7">
    <location>
        <begin position="79"/>
        <end position="193"/>
    </location>
</feature>
<dbReference type="InterPro" id="IPR002052">
    <property type="entry name" value="DNA_methylase_N6_adenine_CS"/>
</dbReference>
<dbReference type="SUPFAM" id="SSF53335">
    <property type="entry name" value="S-adenosyl-L-methionine-dependent methyltransferases"/>
    <property type="match status" value="1"/>
</dbReference>
<evidence type="ECO:0000259" key="8">
    <source>
        <dbReference type="Pfam" id="PF22837"/>
    </source>
</evidence>
<dbReference type="EC" id="2.1.1.72" evidence="2"/>
<evidence type="ECO:0000259" key="7">
    <source>
        <dbReference type="Pfam" id="PF07669"/>
    </source>
</evidence>
<evidence type="ECO:0000256" key="2">
    <source>
        <dbReference type="ARBA" id="ARBA00011900"/>
    </source>
</evidence>
<evidence type="ECO:0000256" key="1">
    <source>
        <dbReference type="ARBA" id="ARBA00006594"/>
    </source>
</evidence>
<dbReference type="InterPro" id="IPR054520">
    <property type="entry name" value="M_Eco57I_C"/>
</dbReference>
<reference evidence="9" key="1">
    <citation type="submission" date="2021-10" db="EMBL/GenBank/DDBJ databases">
        <title>Collection of gut derived symbiotic bacterial strains cultured from healthy donors.</title>
        <authorList>
            <person name="Lin H."/>
            <person name="Littmann E."/>
            <person name="Claire K."/>
            <person name="Pamer E."/>
        </authorList>
    </citation>
    <scope>NUCLEOTIDE SEQUENCE</scope>
    <source>
        <strain evidence="9">MSK.23.18</strain>
    </source>
</reference>
<evidence type="ECO:0000313" key="9">
    <source>
        <dbReference type="EMBL" id="MCB5619840.1"/>
    </source>
</evidence>
<evidence type="ECO:0000313" key="10">
    <source>
        <dbReference type="Proteomes" id="UP001297370"/>
    </source>
</evidence>
<comment type="catalytic activity">
    <reaction evidence="6">
        <text>a 2'-deoxyadenosine in DNA + S-adenosyl-L-methionine = an N(6)-methyl-2'-deoxyadenosine in DNA + S-adenosyl-L-homocysteine + H(+)</text>
        <dbReference type="Rhea" id="RHEA:15197"/>
        <dbReference type="Rhea" id="RHEA-COMP:12418"/>
        <dbReference type="Rhea" id="RHEA-COMP:12419"/>
        <dbReference type="ChEBI" id="CHEBI:15378"/>
        <dbReference type="ChEBI" id="CHEBI:57856"/>
        <dbReference type="ChEBI" id="CHEBI:59789"/>
        <dbReference type="ChEBI" id="CHEBI:90615"/>
        <dbReference type="ChEBI" id="CHEBI:90616"/>
        <dbReference type="EC" id="2.1.1.72"/>
    </reaction>
</comment>
<protein>
    <recommendedName>
        <fullName evidence="2">site-specific DNA-methyltransferase (adenine-specific)</fullName>
        <ecNumber evidence="2">2.1.1.72</ecNumber>
    </recommendedName>
</protein>
<dbReference type="InterPro" id="IPR029063">
    <property type="entry name" value="SAM-dependent_MTases_sf"/>
</dbReference>
<dbReference type="PANTHER" id="PTHR33841">
    <property type="entry name" value="DNA METHYLTRANSFERASE YEEA-RELATED"/>
    <property type="match status" value="1"/>
</dbReference>
<dbReference type="Gene3D" id="3.40.50.150">
    <property type="entry name" value="Vaccinia Virus protein VP39"/>
    <property type="match status" value="1"/>
</dbReference>
<proteinExistence type="inferred from homology"/>